<reference evidence="1" key="1">
    <citation type="submission" date="2020-09" db="EMBL/GenBank/DDBJ databases">
        <title>Brevundimonas sp. LVF2 isolated from a puddle in Goettingen, Germany.</title>
        <authorList>
            <person name="Friedrich I."/>
            <person name="Klassen A."/>
            <person name="Hannes N."/>
            <person name="Schneider D."/>
            <person name="Hertel R."/>
            <person name="Daniel R."/>
        </authorList>
    </citation>
    <scope>NUCLEOTIDE SEQUENCE</scope>
    <source>
        <strain evidence="1">LVF2</strain>
    </source>
</reference>
<sequence>MERALLSRPGVLAAPQTAAPQALVINVADAHGLDIVRRLAELGVGVVIHFTAHRRSVNRLVQDIWDQGGWVRAFDGSGAVDGTGEASLHAAWATLGGGRMVFDASSPPTSSAALRPARRPRAVLEAEPFGNWGREENRP</sequence>
<protein>
    <submittedName>
        <fullName evidence="1">Uncharacterized protein</fullName>
    </submittedName>
</protein>
<dbReference type="RefSeq" id="WP_207871226.1">
    <property type="nucleotide sequence ID" value="NZ_CP062222.1"/>
</dbReference>
<keyword evidence="2" id="KW-1185">Reference proteome</keyword>
<dbReference type="EMBL" id="CP062222">
    <property type="protein sequence ID" value="QTC91955.1"/>
    <property type="molecule type" value="Genomic_DNA"/>
</dbReference>
<name>A0A975C1U7_9CAUL</name>
<organism evidence="1 2">
    <name type="scientific">Brevundimonas goettingensis</name>
    <dbReference type="NCBI Taxonomy" id="2774190"/>
    <lineage>
        <taxon>Bacteria</taxon>
        <taxon>Pseudomonadati</taxon>
        <taxon>Pseudomonadota</taxon>
        <taxon>Alphaproteobacteria</taxon>
        <taxon>Caulobacterales</taxon>
        <taxon>Caulobacteraceae</taxon>
        <taxon>Brevundimonas</taxon>
    </lineage>
</organism>
<accession>A0A975C1U7</accession>
<dbReference type="Proteomes" id="UP000663918">
    <property type="component" value="Chromosome"/>
</dbReference>
<dbReference type="AlphaFoldDB" id="A0A975C1U7"/>
<dbReference type="KEGG" id="bgoe:IFJ75_03270"/>
<evidence type="ECO:0000313" key="2">
    <source>
        <dbReference type="Proteomes" id="UP000663918"/>
    </source>
</evidence>
<evidence type="ECO:0000313" key="1">
    <source>
        <dbReference type="EMBL" id="QTC91955.1"/>
    </source>
</evidence>
<gene>
    <name evidence="1" type="ORF">IFJ75_03270</name>
</gene>
<proteinExistence type="predicted"/>